<name>A0ABX9KE99_9FUSO</name>
<keyword evidence="1" id="KW-0812">Transmembrane</keyword>
<keyword evidence="3" id="KW-1185">Reference proteome</keyword>
<sequence length="190" mass="22678">MNTKYREILREVIPAIVFMVIYKYLSFSWAVLSSFGIGSIIYMKEYLKLKKLKPFSYLGIFSLVTQTIMSFVFKNPKVYYVYPLISNSVYALIFGVSLIRKKDIVSYLARDLCEREEDFYILKPAFRKVTIMWFIFYVLKVIIKGFGLMNWSFDTLYYVNFVLGTPITLYLIWYSFSYPGKYYKRVQKIN</sequence>
<evidence type="ECO:0000313" key="3">
    <source>
        <dbReference type="Proteomes" id="UP000263486"/>
    </source>
</evidence>
<dbReference type="Pfam" id="PF11361">
    <property type="entry name" value="DUF3159"/>
    <property type="match status" value="1"/>
</dbReference>
<feature type="transmembrane region" description="Helical" evidence="1">
    <location>
        <begin position="157"/>
        <end position="176"/>
    </location>
</feature>
<feature type="transmembrane region" description="Helical" evidence="1">
    <location>
        <begin position="12"/>
        <end position="43"/>
    </location>
</feature>
<keyword evidence="1" id="KW-1133">Transmembrane helix</keyword>
<proteinExistence type="predicted"/>
<accession>A0ABX9KE99</accession>
<reference evidence="2 3" key="1">
    <citation type="submission" date="2018-08" db="EMBL/GenBank/DDBJ databases">
        <title>Draft genome sequence of Psychrilyobacter sp. strain SD5 isolated from Black Sea water.</title>
        <authorList>
            <person name="Yadav S."/>
            <person name="Villanueva L."/>
            <person name="Damste J.S.S."/>
        </authorList>
    </citation>
    <scope>NUCLEOTIDE SEQUENCE [LARGE SCALE GENOMIC DNA]</scope>
    <source>
        <strain evidence="2 3">SD5</strain>
    </source>
</reference>
<feature type="transmembrane region" description="Helical" evidence="1">
    <location>
        <begin position="55"/>
        <end position="73"/>
    </location>
</feature>
<feature type="transmembrane region" description="Helical" evidence="1">
    <location>
        <begin position="131"/>
        <end position="151"/>
    </location>
</feature>
<dbReference type="Proteomes" id="UP000263486">
    <property type="component" value="Unassembled WGS sequence"/>
</dbReference>
<gene>
    <name evidence="2" type="ORF">DYH56_12530</name>
</gene>
<evidence type="ECO:0000313" key="2">
    <source>
        <dbReference type="EMBL" id="REI39997.1"/>
    </source>
</evidence>
<organism evidence="2 3">
    <name type="scientific">Psychrilyobacter piezotolerans</name>
    <dbReference type="NCBI Taxonomy" id="2293438"/>
    <lineage>
        <taxon>Bacteria</taxon>
        <taxon>Fusobacteriati</taxon>
        <taxon>Fusobacteriota</taxon>
        <taxon>Fusobacteriia</taxon>
        <taxon>Fusobacteriales</taxon>
        <taxon>Fusobacteriaceae</taxon>
        <taxon>Psychrilyobacter</taxon>
    </lineage>
</organism>
<dbReference type="RefSeq" id="WP_114643219.1">
    <property type="nucleotide sequence ID" value="NZ_JAACIO010000024.1"/>
</dbReference>
<protein>
    <submittedName>
        <fullName evidence="2">DUF3159 domain-containing protein</fullName>
    </submittedName>
</protein>
<dbReference type="EMBL" id="QUAJ01000026">
    <property type="protein sequence ID" value="REI39997.1"/>
    <property type="molecule type" value="Genomic_DNA"/>
</dbReference>
<keyword evidence="1" id="KW-0472">Membrane</keyword>
<evidence type="ECO:0000256" key="1">
    <source>
        <dbReference type="SAM" id="Phobius"/>
    </source>
</evidence>
<feature type="transmembrane region" description="Helical" evidence="1">
    <location>
        <begin position="79"/>
        <end position="99"/>
    </location>
</feature>
<comment type="caution">
    <text evidence="2">The sequence shown here is derived from an EMBL/GenBank/DDBJ whole genome shotgun (WGS) entry which is preliminary data.</text>
</comment>
<dbReference type="InterPro" id="IPR016566">
    <property type="entry name" value="UCP010219"/>
</dbReference>